<dbReference type="GO" id="GO:0016208">
    <property type="term" value="F:AMP binding"/>
    <property type="evidence" value="ECO:0007669"/>
    <property type="project" value="TreeGrafter"/>
</dbReference>
<dbReference type="Proteomes" id="UP000198718">
    <property type="component" value="Unassembled WGS sequence"/>
</dbReference>
<dbReference type="GO" id="GO:0002055">
    <property type="term" value="F:adenine binding"/>
    <property type="evidence" value="ECO:0007669"/>
    <property type="project" value="TreeGrafter"/>
</dbReference>
<dbReference type="EC" id="2.4.2.7" evidence="7 12"/>
<dbReference type="InterPro" id="IPR050054">
    <property type="entry name" value="UPRTase/APRTase"/>
</dbReference>
<dbReference type="NCBIfam" id="TIGR01090">
    <property type="entry name" value="apt"/>
    <property type="match status" value="1"/>
</dbReference>
<comment type="function">
    <text evidence="2 12">Catalyzes a salvage reaction resulting in the formation of AMP, that is energically less costly than de novo synthesis.</text>
</comment>
<dbReference type="InterPro" id="IPR005764">
    <property type="entry name" value="Ade_phspho_trans"/>
</dbReference>
<dbReference type="Gene3D" id="3.40.50.2020">
    <property type="match status" value="1"/>
</dbReference>
<evidence type="ECO:0000256" key="3">
    <source>
        <dbReference type="ARBA" id="ARBA00004496"/>
    </source>
</evidence>
<evidence type="ECO:0000256" key="1">
    <source>
        <dbReference type="ARBA" id="ARBA00000868"/>
    </source>
</evidence>
<dbReference type="NCBIfam" id="NF002634">
    <property type="entry name" value="PRK02304.1-3"/>
    <property type="match status" value="1"/>
</dbReference>
<keyword evidence="10 12" id="KW-0808">Transferase</keyword>
<evidence type="ECO:0000256" key="7">
    <source>
        <dbReference type="ARBA" id="ARBA00011893"/>
    </source>
</evidence>
<dbReference type="NCBIfam" id="NF002636">
    <property type="entry name" value="PRK02304.1-5"/>
    <property type="match status" value="1"/>
</dbReference>
<dbReference type="InterPro" id="IPR029057">
    <property type="entry name" value="PRTase-like"/>
</dbReference>
<accession>A0A1G9CWL4</accession>
<evidence type="ECO:0000256" key="10">
    <source>
        <dbReference type="ARBA" id="ARBA00022679"/>
    </source>
</evidence>
<dbReference type="InterPro" id="IPR000836">
    <property type="entry name" value="PRTase_dom"/>
</dbReference>
<evidence type="ECO:0000256" key="5">
    <source>
        <dbReference type="ARBA" id="ARBA00008391"/>
    </source>
</evidence>
<dbReference type="GO" id="GO:0006166">
    <property type="term" value="P:purine ribonucleoside salvage"/>
    <property type="evidence" value="ECO:0007669"/>
    <property type="project" value="UniProtKB-UniRule"/>
</dbReference>
<dbReference type="AlphaFoldDB" id="A0A1G9CWL4"/>
<comment type="pathway">
    <text evidence="4 12">Purine metabolism; AMP biosynthesis via salvage pathway; AMP from adenine: step 1/1.</text>
</comment>
<dbReference type="STRING" id="393762.SAMN05660472_01576"/>
<evidence type="ECO:0000259" key="13">
    <source>
        <dbReference type="Pfam" id="PF00156"/>
    </source>
</evidence>
<feature type="domain" description="Phosphoribosyltransferase" evidence="13">
    <location>
        <begin position="31"/>
        <end position="143"/>
    </location>
</feature>
<dbReference type="PANTHER" id="PTHR32315">
    <property type="entry name" value="ADENINE PHOSPHORIBOSYLTRANSFERASE"/>
    <property type="match status" value="1"/>
</dbReference>
<comment type="subcellular location">
    <subcellularLocation>
        <location evidence="3 12">Cytoplasm</location>
    </subcellularLocation>
</comment>
<dbReference type="GO" id="GO:0044209">
    <property type="term" value="P:AMP salvage"/>
    <property type="evidence" value="ECO:0007669"/>
    <property type="project" value="UniProtKB-UniRule"/>
</dbReference>
<comment type="catalytic activity">
    <reaction evidence="1 12">
        <text>AMP + diphosphate = 5-phospho-alpha-D-ribose 1-diphosphate + adenine</text>
        <dbReference type="Rhea" id="RHEA:16609"/>
        <dbReference type="ChEBI" id="CHEBI:16708"/>
        <dbReference type="ChEBI" id="CHEBI:33019"/>
        <dbReference type="ChEBI" id="CHEBI:58017"/>
        <dbReference type="ChEBI" id="CHEBI:456215"/>
        <dbReference type="EC" id="2.4.2.7"/>
    </reaction>
</comment>
<evidence type="ECO:0000313" key="15">
    <source>
        <dbReference type="Proteomes" id="UP000198718"/>
    </source>
</evidence>
<dbReference type="OrthoDB" id="9803963at2"/>
<keyword evidence="15" id="KW-1185">Reference proteome</keyword>
<dbReference type="SUPFAM" id="SSF53271">
    <property type="entry name" value="PRTase-like"/>
    <property type="match status" value="1"/>
</dbReference>
<keyword evidence="8 12" id="KW-0963">Cytoplasm</keyword>
<name>A0A1G9CWL4_9FIRM</name>
<gene>
    <name evidence="12" type="primary">apt</name>
    <name evidence="14" type="ORF">SAMN05660472_01576</name>
</gene>
<dbReference type="GO" id="GO:0006168">
    <property type="term" value="P:adenine salvage"/>
    <property type="evidence" value="ECO:0007669"/>
    <property type="project" value="InterPro"/>
</dbReference>
<comment type="similarity">
    <text evidence="5 12">Belongs to the purine/pyrimidine phosphoribosyltransferase family.</text>
</comment>
<keyword evidence="11 12" id="KW-0660">Purine salvage</keyword>
<dbReference type="CDD" id="cd06223">
    <property type="entry name" value="PRTases_typeI"/>
    <property type="match status" value="1"/>
</dbReference>
<reference evidence="14 15" key="1">
    <citation type="submission" date="2016-10" db="EMBL/GenBank/DDBJ databases">
        <authorList>
            <person name="de Groot N.N."/>
        </authorList>
    </citation>
    <scope>NUCLEOTIDE SEQUENCE [LARGE SCALE GENOMIC DNA]</scope>
    <source>
        <strain evidence="14 15">DSM 18346</strain>
    </source>
</reference>
<dbReference type="EMBL" id="FNFP01000002">
    <property type="protein sequence ID" value="SDK56066.1"/>
    <property type="molecule type" value="Genomic_DNA"/>
</dbReference>
<evidence type="ECO:0000256" key="11">
    <source>
        <dbReference type="ARBA" id="ARBA00022726"/>
    </source>
</evidence>
<dbReference type="GO" id="GO:0005737">
    <property type="term" value="C:cytoplasm"/>
    <property type="evidence" value="ECO:0007669"/>
    <property type="project" value="UniProtKB-SubCell"/>
</dbReference>
<dbReference type="FunFam" id="3.40.50.2020:FF:000004">
    <property type="entry name" value="Adenine phosphoribosyltransferase"/>
    <property type="match status" value="1"/>
</dbReference>
<organism evidence="14 15">
    <name type="scientific">Natronincola ferrireducens</name>
    <dbReference type="NCBI Taxonomy" id="393762"/>
    <lineage>
        <taxon>Bacteria</taxon>
        <taxon>Bacillati</taxon>
        <taxon>Bacillota</taxon>
        <taxon>Clostridia</taxon>
        <taxon>Peptostreptococcales</taxon>
        <taxon>Natronincolaceae</taxon>
        <taxon>Natronincola</taxon>
    </lineage>
</organism>
<evidence type="ECO:0000256" key="4">
    <source>
        <dbReference type="ARBA" id="ARBA00004659"/>
    </source>
</evidence>
<dbReference type="Pfam" id="PF00156">
    <property type="entry name" value="Pribosyltran"/>
    <property type="match status" value="1"/>
</dbReference>
<dbReference type="PANTHER" id="PTHR32315:SF3">
    <property type="entry name" value="ADENINE PHOSPHORIBOSYLTRANSFERASE"/>
    <property type="match status" value="1"/>
</dbReference>
<protein>
    <recommendedName>
        <fullName evidence="7 12">Adenine phosphoribosyltransferase</fullName>
        <shortName evidence="12">APRT</shortName>
        <ecNumber evidence="7 12">2.4.2.7</ecNumber>
    </recommendedName>
</protein>
<dbReference type="NCBIfam" id="NF002633">
    <property type="entry name" value="PRK02304.1-2"/>
    <property type="match status" value="1"/>
</dbReference>
<dbReference type="GO" id="GO:0003999">
    <property type="term" value="F:adenine phosphoribosyltransferase activity"/>
    <property type="evidence" value="ECO:0007669"/>
    <property type="project" value="UniProtKB-UniRule"/>
</dbReference>
<dbReference type="HAMAP" id="MF_00004">
    <property type="entry name" value="Aden_phosphoribosyltr"/>
    <property type="match status" value="1"/>
</dbReference>
<evidence type="ECO:0000313" key="14">
    <source>
        <dbReference type="EMBL" id="SDK56066.1"/>
    </source>
</evidence>
<evidence type="ECO:0000256" key="9">
    <source>
        <dbReference type="ARBA" id="ARBA00022676"/>
    </source>
</evidence>
<keyword evidence="9 12" id="KW-0328">Glycosyltransferase</keyword>
<sequence>MDLAKKIREIQDFPKEGINFKDITTLLKDPQAFKYMIDQLSQQLEGLNVDIVVGPESRGFLAGAPVAYKIGAGFVPVRKPGKLPAETIRHEYQLEYGTDALEIHRDAIQPGQKVAILDDLLATGGTVLATAKLIEELGGEVVSMNFLIELAFLKGRDLLTNYNIKALVTYDE</sequence>
<proteinExistence type="inferred from homology"/>
<evidence type="ECO:0000256" key="2">
    <source>
        <dbReference type="ARBA" id="ARBA00003968"/>
    </source>
</evidence>
<evidence type="ECO:0000256" key="8">
    <source>
        <dbReference type="ARBA" id="ARBA00022490"/>
    </source>
</evidence>
<dbReference type="RefSeq" id="WP_090553060.1">
    <property type="nucleotide sequence ID" value="NZ_FNFP01000002.1"/>
</dbReference>
<evidence type="ECO:0000256" key="6">
    <source>
        <dbReference type="ARBA" id="ARBA00011738"/>
    </source>
</evidence>
<evidence type="ECO:0000256" key="12">
    <source>
        <dbReference type="HAMAP-Rule" id="MF_00004"/>
    </source>
</evidence>
<dbReference type="UniPathway" id="UPA00588">
    <property type="reaction ID" value="UER00646"/>
</dbReference>
<comment type="subunit">
    <text evidence="6 12">Homodimer.</text>
</comment>